<evidence type="ECO:0000256" key="14">
    <source>
        <dbReference type="ARBA" id="ARBA00033080"/>
    </source>
</evidence>
<evidence type="ECO:0000256" key="7">
    <source>
        <dbReference type="ARBA" id="ARBA00022679"/>
    </source>
</evidence>
<evidence type="ECO:0000256" key="15">
    <source>
        <dbReference type="ARBA" id="ARBA00047273"/>
    </source>
</evidence>
<dbReference type="Pfam" id="PF10250">
    <property type="entry name" value="O-FucT"/>
    <property type="match status" value="1"/>
</dbReference>
<evidence type="ECO:0000256" key="8">
    <source>
        <dbReference type="ARBA" id="ARBA00022824"/>
    </source>
</evidence>
<dbReference type="EC" id="2.4.1.221" evidence="4"/>
<evidence type="ECO:0000256" key="5">
    <source>
        <dbReference type="ARBA" id="ARBA00021745"/>
    </source>
</evidence>
<dbReference type="InterPro" id="IPR039922">
    <property type="entry name" value="POFUT1"/>
</dbReference>
<sequence length="400" mass="45641">MTAIHLDRIIMLQIILLSSNIFSNILSFTLVTATFTESEVDPNGYILYCPCMGRFGNQADHFLGALAFAKGLDRTLVLPPWIEYPPAGSPGPRSMQIPFDKYFQVEPLREYHRVITMEEFMETYAPQLWPVSQRIGFCYSYRRENICGMKEGNPFGPFWDNFNIDFDSYESYGPLGYTTTRSPVRDAWDTKFPASNYPVIAFSGAPAAFPVNKEHVPLHKYLLWSKFIDDQAEEFIRNELGDGLFVGIHLRHGSDWKKACDHVKNDNVGRQLFASPQCLGYNNEHGKLTYDLCFPGVDEILKKTKKAVKKIKAKGVFVATDDNPLISELTKSLKSQKVKVVVRKPKEPHVDLAILGKSHLYICNCVSSFSAFATREREASGKTTWFWGFNEEKKRKKEEL</sequence>
<dbReference type="GeneID" id="100378227"/>
<dbReference type="Gene3D" id="3.40.50.11340">
    <property type="match status" value="1"/>
</dbReference>
<evidence type="ECO:0000256" key="11">
    <source>
        <dbReference type="ARBA" id="ARBA00023180"/>
    </source>
</evidence>
<evidence type="ECO:0000256" key="16">
    <source>
        <dbReference type="ARBA" id="ARBA00048647"/>
    </source>
</evidence>
<gene>
    <name evidence="18" type="primary">LOC100378227</name>
</gene>
<protein>
    <recommendedName>
        <fullName evidence="5">GDP-fucose protein O-fucosyltransferase 1</fullName>
        <ecNumber evidence="4">2.4.1.221</ecNumber>
    </recommendedName>
    <alternativeName>
        <fullName evidence="14">Peptide-O-fucosyltransferase 1</fullName>
    </alternativeName>
</protein>
<keyword evidence="12" id="KW-0294">Fucose metabolism</keyword>
<evidence type="ECO:0000256" key="4">
    <source>
        <dbReference type="ARBA" id="ARBA00012196"/>
    </source>
</evidence>
<evidence type="ECO:0000256" key="9">
    <source>
        <dbReference type="ARBA" id="ARBA00022976"/>
    </source>
</evidence>
<name>A0ABM0MEL9_SACKO</name>
<evidence type="ECO:0000256" key="13">
    <source>
        <dbReference type="ARBA" id="ARBA00023277"/>
    </source>
</evidence>
<evidence type="ECO:0000256" key="3">
    <source>
        <dbReference type="ARBA" id="ARBA00010626"/>
    </source>
</evidence>
<proteinExistence type="inferred from homology"/>
<comment type="catalytic activity">
    <reaction evidence="16">
        <text>L-seryl-[protein] + GDP-beta-L-fucose = 3-O-(alpha-L-fucosyl)-L-seryl-[protein] + GDP + H(+)</text>
        <dbReference type="Rhea" id="RHEA:63644"/>
        <dbReference type="Rhea" id="RHEA-COMP:9863"/>
        <dbReference type="Rhea" id="RHEA-COMP:17914"/>
        <dbReference type="ChEBI" id="CHEBI:15378"/>
        <dbReference type="ChEBI" id="CHEBI:29999"/>
        <dbReference type="ChEBI" id="CHEBI:57273"/>
        <dbReference type="ChEBI" id="CHEBI:58189"/>
        <dbReference type="ChEBI" id="CHEBI:189632"/>
        <dbReference type="EC" id="2.4.1.221"/>
    </reaction>
    <physiologicalReaction direction="left-to-right" evidence="16">
        <dbReference type="Rhea" id="RHEA:63645"/>
    </physiologicalReaction>
</comment>
<keyword evidence="7" id="KW-0808">Transferase</keyword>
<comment type="pathway">
    <text evidence="2">Protein modification; protein glycosylation.</text>
</comment>
<keyword evidence="13" id="KW-0119">Carbohydrate metabolism</keyword>
<evidence type="ECO:0000256" key="2">
    <source>
        <dbReference type="ARBA" id="ARBA00004922"/>
    </source>
</evidence>
<keyword evidence="6" id="KW-0328">Glycosyltransferase</keyword>
<dbReference type="CDD" id="cd11302">
    <property type="entry name" value="O-FucT-1"/>
    <property type="match status" value="1"/>
</dbReference>
<keyword evidence="10" id="KW-1015">Disulfide bond</keyword>
<dbReference type="InterPro" id="IPR019378">
    <property type="entry name" value="GDP-Fuc_O-FucTrfase"/>
</dbReference>
<dbReference type="Gene3D" id="3.40.50.11350">
    <property type="match status" value="1"/>
</dbReference>
<evidence type="ECO:0000256" key="6">
    <source>
        <dbReference type="ARBA" id="ARBA00022676"/>
    </source>
</evidence>
<keyword evidence="11" id="KW-0325">Glycoprotein</keyword>
<dbReference type="PANTHER" id="PTHR21420:SF10">
    <property type="entry name" value="GDP-FUCOSE PROTEIN O-FUCOSYLTRANSFERASE 1"/>
    <property type="match status" value="1"/>
</dbReference>
<reference evidence="18" key="1">
    <citation type="submission" date="2025-08" db="UniProtKB">
        <authorList>
            <consortium name="RefSeq"/>
        </authorList>
    </citation>
    <scope>IDENTIFICATION</scope>
    <source>
        <tissue evidence="18">Testes</tissue>
    </source>
</reference>
<comment type="similarity">
    <text evidence="3">Belongs to the glycosyltransferase 65 family.</text>
</comment>
<comment type="subcellular location">
    <subcellularLocation>
        <location evidence="1">Endoplasmic reticulum</location>
    </subcellularLocation>
</comment>
<evidence type="ECO:0000256" key="1">
    <source>
        <dbReference type="ARBA" id="ARBA00004240"/>
    </source>
</evidence>
<dbReference type="Proteomes" id="UP000694865">
    <property type="component" value="Unplaced"/>
</dbReference>
<dbReference type="PANTHER" id="PTHR21420">
    <property type="entry name" value="GDP-FUCOSE PROTEIN O-FUCOSYLTRANSFERASE 1"/>
    <property type="match status" value="1"/>
</dbReference>
<organism evidence="17 18">
    <name type="scientific">Saccoglossus kowalevskii</name>
    <name type="common">Acorn worm</name>
    <dbReference type="NCBI Taxonomy" id="10224"/>
    <lineage>
        <taxon>Eukaryota</taxon>
        <taxon>Metazoa</taxon>
        <taxon>Hemichordata</taxon>
        <taxon>Enteropneusta</taxon>
        <taxon>Harrimaniidae</taxon>
        <taxon>Saccoglossus</taxon>
    </lineage>
</organism>
<keyword evidence="17" id="KW-1185">Reference proteome</keyword>
<evidence type="ECO:0000313" key="17">
    <source>
        <dbReference type="Proteomes" id="UP000694865"/>
    </source>
</evidence>
<evidence type="ECO:0000256" key="12">
    <source>
        <dbReference type="ARBA" id="ARBA00023253"/>
    </source>
</evidence>
<keyword evidence="8" id="KW-0256">Endoplasmic reticulum</keyword>
<accession>A0ABM0MEL9</accession>
<keyword evidence="9" id="KW-0914">Notch signaling pathway</keyword>
<dbReference type="RefSeq" id="XP_006818460.1">
    <property type="nucleotide sequence ID" value="XM_006818397.1"/>
</dbReference>
<evidence type="ECO:0000256" key="10">
    <source>
        <dbReference type="ARBA" id="ARBA00023157"/>
    </source>
</evidence>
<comment type="catalytic activity">
    <reaction evidence="15">
        <text>L-threonyl-[protein] + GDP-beta-L-fucose = 3-O-(alpha-L-fucosyl)-L-threonyl-[protein] + GDP + H(+)</text>
        <dbReference type="Rhea" id="RHEA:70491"/>
        <dbReference type="Rhea" id="RHEA-COMP:11060"/>
        <dbReference type="Rhea" id="RHEA-COMP:17915"/>
        <dbReference type="ChEBI" id="CHEBI:15378"/>
        <dbReference type="ChEBI" id="CHEBI:30013"/>
        <dbReference type="ChEBI" id="CHEBI:57273"/>
        <dbReference type="ChEBI" id="CHEBI:58189"/>
        <dbReference type="ChEBI" id="CHEBI:189631"/>
        <dbReference type="EC" id="2.4.1.221"/>
    </reaction>
    <physiologicalReaction direction="left-to-right" evidence="15">
        <dbReference type="Rhea" id="RHEA:70492"/>
    </physiologicalReaction>
</comment>
<evidence type="ECO:0000313" key="18">
    <source>
        <dbReference type="RefSeq" id="XP_006818460.1"/>
    </source>
</evidence>